<comment type="subcellular location">
    <subcellularLocation>
        <location evidence="1 8">Cell outer membrane</location>
        <topology evidence="1 8">Multi-pass membrane protein</topology>
    </subcellularLocation>
</comment>
<dbReference type="GO" id="GO:0009279">
    <property type="term" value="C:cell outer membrane"/>
    <property type="evidence" value="ECO:0007669"/>
    <property type="project" value="UniProtKB-SubCell"/>
</dbReference>
<evidence type="ECO:0000256" key="2">
    <source>
        <dbReference type="ARBA" id="ARBA00022448"/>
    </source>
</evidence>
<accession>A0A9J6RNK5</accession>
<dbReference type="Gene3D" id="2.170.130.10">
    <property type="entry name" value="TonB-dependent receptor, plug domain"/>
    <property type="match status" value="1"/>
</dbReference>
<keyword evidence="13" id="KW-0675">Receptor</keyword>
<evidence type="ECO:0000256" key="4">
    <source>
        <dbReference type="ARBA" id="ARBA00022692"/>
    </source>
</evidence>
<keyword evidence="4 8" id="KW-0812">Transmembrane</keyword>
<evidence type="ECO:0000256" key="7">
    <source>
        <dbReference type="ARBA" id="ARBA00023237"/>
    </source>
</evidence>
<name>A0A9J6RNK5_9GAMM</name>
<dbReference type="PROSITE" id="PS52016">
    <property type="entry name" value="TONB_DEPENDENT_REC_3"/>
    <property type="match status" value="1"/>
</dbReference>
<feature type="domain" description="TonB-dependent receptor plug" evidence="12">
    <location>
        <begin position="55"/>
        <end position="176"/>
    </location>
</feature>
<sequence length="858" mass="92576">MNTHRKSSLYLAVSAVMAGHILSYTPTSLAQQNQSAQPTLEEVVIIGSRVKGRTAEDLPVPVDVLSSNALETTGHTEVGRMLQSLAPSFNFSSSSISDGTDALRPATLRGLGPDQTLVLINGKRRHQASLIHINTSVGRGTAGVDMNAIPAASIERIEVLRDGAAAQYGSDAIAGVINIILKNSDEAGKVSLSYGEYKEGDGETTNLDVNKGFAIGDGGFINATFNFRDRGNTNRAGKQGTCVFEDCDALSDSNGNGFLEITDPREITFDRDTFRIGDAESEQYAATLNAAHPLGKGEVYGFITYSSRENESGAFYRNPNSGSGSYLADGNNVIPNGFLPLIESQIDDMSYSLGYTMDFDNGMSMDISYTDGTNEIDYSTNNSINYSYVNFLRFGQGMSDAEIRASIPRSADAYGLELGLQTINLDFTHSLGELSLAFGAEMRTDDYKIKPGDAYAYSDFDTSGATSLYAQDASGGIQGFPGISPSSSVDEERDVMSAYIDGEYQVNSDLIISAAARYDDYDGFGDTTNFKLAGNWAVTDMVSLRAAASTGFRAPSMQQLYFNNIGTQFVSDPSNPMGPQIPVQVGTFRNDSQVAKDIGIPELKEEESVNTSFGIILSPSEQISITIDYYSIDIEDRIVISNQLDGSLSTDLDNALIAAGAGSAQFFLNGADTETTGVDIIATYSGWEILSGSVDVTLAANFTDTEVTDIYSPDSLAEIPANVVFSDQDISIIEEWQPKDRISLSTLYVKNNWQVSLAFNRYGEYTVLDGEEQTYSAEILTDLNVRYEIDENWSVNIGGNNIFDVYPDKNEIGNSRGGALESGGTPIVNSPGVFTYSRRSAPFGFNGAYYYGGVSYNF</sequence>
<evidence type="ECO:0000256" key="9">
    <source>
        <dbReference type="RuleBase" id="RU003357"/>
    </source>
</evidence>
<keyword evidence="3 8" id="KW-1134">Transmembrane beta strand</keyword>
<feature type="domain" description="TonB-dependent receptor-like beta-barrel" evidence="11">
    <location>
        <begin position="303"/>
        <end position="802"/>
    </location>
</feature>
<feature type="chain" id="PRO_5039913000" evidence="10">
    <location>
        <begin position="31"/>
        <end position="858"/>
    </location>
</feature>
<keyword evidence="5 9" id="KW-0798">TonB box</keyword>
<keyword evidence="10" id="KW-0732">Signal</keyword>
<keyword evidence="7 8" id="KW-0998">Cell outer membrane</keyword>
<dbReference type="InterPro" id="IPR039426">
    <property type="entry name" value="TonB-dep_rcpt-like"/>
</dbReference>
<comment type="caution">
    <text evidence="13">The sequence shown here is derived from an EMBL/GenBank/DDBJ whole genome shotgun (WGS) entry which is preliminary data.</text>
</comment>
<keyword evidence="6 8" id="KW-0472">Membrane</keyword>
<comment type="similarity">
    <text evidence="8 9">Belongs to the TonB-dependent receptor family.</text>
</comment>
<keyword evidence="2 8" id="KW-0813">Transport</keyword>
<proteinExistence type="inferred from homology"/>
<feature type="signal peptide" evidence="10">
    <location>
        <begin position="1"/>
        <end position="30"/>
    </location>
</feature>
<reference evidence="13 14" key="1">
    <citation type="submission" date="2022-12" db="EMBL/GenBank/DDBJ databases">
        <title>Dasania phycosphaerae sp. nov., isolated from particulate material of the south coast of Korea.</title>
        <authorList>
            <person name="Jiang Y."/>
        </authorList>
    </citation>
    <scope>NUCLEOTIDE SEQUENCE [LARGE SCALE GENOMIC DNA]</scope>
    <source>
        <strain evidence="13 14">GY-19</strain>
    </source>
</reference>
<evidence type="ECO:0000256" key="5">
    <source>
        <dbReference type="ARBA" id="ARBA00023077"/>
    </source>
</evidence>
<dbReference type="PANTHER" id="PTHR47234">
    <property type="match status" value="1"/>
</dbReference>
<dbReference type="Proteomes" id="UP001069090">
    <property type="component" value="Unassembled WGS sequence"/>
</dbReference>
<evidence type="ECO:0000313" key="14">
    <source>
        <dbReference type="Proteomes" id="UP001069090"/>
    </source>
</evidence>
<dbReference type="InterPro" id="IPR036942">
    <property type="entry name" value="Beta-barrel_TonB_sf"/>
</dbReference>
<evidence type="ECO:0000256" key="10">
    <source>
        <dbReference type="SAM" id="SignalP"/>
    </source>
</evidence>
<dbReference type="AlphaFoldDB" id="A0A9J6RNK5"/>
<evidence type="ECO:0000256" key="1">
    <source>
        <dbReference type="ARBA" id="ARBA00004571"/>
    </source>
</evidence>
<dbReference type="InterPro" id="IPR037066">
    <property type="entry name" value="Plug_dom_sf"/>
</dbReference>
<dbReference type="EMBL" id="JAPTGG010000009">
    <property type="protein sequence ID" value="MCZ0865897.1"/>
    <property type="molecule type" value="Genomic_DNA"/>
</dbReference>
<evidence type="ECO:0000256" key="8">
    <source>
        <dbReference type="PROSITE-ProRule" id="PRU01360"/>
    </source>
</evidence>
<evidence type="ECO:0000259" key="12">
    <source>
        <dbReference type="Pfam" id="PF07715"/>
    </source>
</evidence>
<dbReference type="CDD" id="cd01347">
    <property type="entry name" value="ligand_gated_channel"/>
    <property type="match status" value="1"/>
</dbReference>
<dbReference type="Pfam" id="PF07715">
    <property type="entry name" value="Plug"/>
    <property type="match status" value="1"/>
</dbReference>
<evidence type="ECO:0000256" key="6">
    <source>
        <dbReference type="ARBA" id="ARBA00023136"/>
    </source>
</evidence>
<dbReference type="InterPro" id="IPR000531">
    <property type="entry name" value="Beta-barrel_TonB"/>
</dbReference>
<dbReference type="SUPFAM" id="SSF56935">
    <property type="entry name" value="Porins"/>
    <property type="match status" value="1"/>
</dbReference>
<gene>
    <name evidence="13" type="ORF">O0V09_11830</name>
</gene>
<dbReference type="InterPro" id="IPR012910">
    <property type="entry name" value="Plug_dom"/>
</dbReference>
<organism evidence="13 14">
    <name type="scientific">Dasania phycosphaerae</name>
    <dbReference type="NCBI Taxonomy" id="2950436"/>
    <lineage>
        <taxon>Bacteria</taxon>
        <taxon>Pseudomonadati</taxon>
        <taxon>Pseudomonadota</taxon>
        <taxon>Gammaproteobacteria</taxon>
        <taxon>Cellvibrionales</taxon>
        <taxon>Spongiibacteraceae</taxon>
        <taxon>Dasania</taxon>
    </lineage>
</organism>
<evidence type="ECO:0000259" key="11">
    <source>
        <dbReference type="Pfam" id="PF00593"/>
    </source>
</evidence>
<dbReference type="Pfam" id="PF00593">
    <property type="entry name" value="TonB_dep_Rec_b-barrel"/>
    <property type="match status" value="1"/>
</dbReference>
<dbReference type="PANTHER" id="PTHR47234:SF3">
    <property type="entry name" value="SECRETIN_TONB SHORT N-TERMINAL DOMAIN-CONTAINING PROTEIN"/>
    <property type="match status" value="1"/>
</dbReference>
<evidence type="ECO:0000313" key="13">
    <source>
        <dbReference type="EMBL" id="MCZ0865897.1"/>
    </source>
</evidence>
<dbReference type="Gene3D" id="2.40.170.20">
    <property type="entry name" value="TonB-dependent receptor, beta-barrel domain"/>
    <property type="match status" value="1"/>
</dbReference>
<dbReference type="RefSeq" id="WP_268905127.1">
    <property type="nucleotide sequence ID" value="NZ_JAPTGG010000009.1"/>
</dbReference>
<keyword evidence="14" id="KW-1185">Reference proteome</keyword>
<protein>
    <submittedName>
        <fullName evidence="13">TonB-dependent receptor</fullName>
    </submittedName>
</protein>
<evidence type="ECO:0000256" key="3">
    <source>
        <dbReference type="ARBA" id="ARBA00022452"/>
    </source>
</evidence>